<evidence type="ECO:0000313" key="11">
    <source>
        <dbReference type="Proteomes" id="UP000033699"/>
    </source>
</evidence>
<dbReference type="FunFam" id="1.10.10.10:FF:000056">
    <property type="entry name" value="IclR family transcriptional regulator"/>
    <property type="match status" value="1"/>
</dbReference>
<proteinExistence type="predicted"/>
<evidence type="ECO:0000256" key="4">
    <source>
        <dbReference type="ARBA" id="ARBA00023159"/>
    </source>
</evidence>
<dbReference type="GO" id="GO:0006071">
    <property type="term" value="P:glycerol metabolic process"/>
    <property type="evidence" value="ECO:0007669"/>
    <property type="project" value="UniProtKB-KW"/>
</dbReference>
<dbReference type="PROSITE" id="PS51078">
    <property type="entry name" value="ICLR_ED"/>
    <property type="match status" value="1"/>
</dbReference>
<dbReference type="Pfam" id="PF01614">
    <property type="entry name" value="IclR_C"/>
    <property type="match status" value="1"/>
</dbReference>
<sequence>MIQAVQRAIQVLKELATGTQRLGVSELADRLGVAKPTAHALLRTLQAEGMVSQDRETSKYQLGPGLVSLSNAYLDSHKLRTRAVTWADILATRTGFAVWVGVMVDRQMLVIHHALRPGVTVQTLETGAGLPWNACALGKAVAAFLPAEERALLLAGELPRLTGASIDDPAELERQLKGVRDIGYALDEQESTLGDASIAAPVFDDTGNVAGAIALVGAVERLFDESVRRECAIATREVARSLSRDLGAPRNAGLSADQVSPS</sequence>
<keyword evidence="2" id="KW-0805">Transcription regulation</keyword>
<dbReference type="Proteomes" id="UP000033699">
    <property type="component" value="Unassembled WGS sequence"/>
</dbReference>
<dbReference type="GO" id="GO:0003677">
    <property type="term" value="F:DNA binding"/>
    <property type="evidence" value="ECO:0007669"/>
    <property type="project" value="UniProtKB-KW"/>
</dbReference>
<dbReference type="SUPFAM" id="SSF46785">
    <property type="entry name" value="Winged helix' DNA-binding domain"/>
    <property type="match status" value="1"/>
</dbReference>
<dbReference type="InterPro" id="IPR005471">
    <property type="entry name" value="Tscrpt_reg_IclR_N"/>
</dbReference>
<keyword evidence="1" id="KW-0319">Glycerol metabolism</keyword>
<dbReference type="GO" id="GO:0045892">
    <property type="term" value="P:negative regulation of DNA-templated transcription"/>
    <property type="evidence" value="ECO:0007669"/>
    <property type="project" value="TreeGrafter"/>
</dbReference>
<keyword evidence="4" id="KW-0010">Activator</keyword>
<dbReference type="OrthoDB" id="4474604at2"/>
<dbReference type="InterPro" id="IPR014757">
    <property type="entry name" value="Tscrpt_reg_IclR_C"/>
</dbReference>
<dbReference type="InterPro" id="IPR050707">
    <property type="entry name" value="HTH_MetabolicPath_Reg"/>
</dbReference>
<feature type="domain" description="HTH iclR-type" evidence="8">
    <location>
        <begin position="2"/>
        <end position="64"/>
    </location>
</feature>
<accession>A0A0F2TA79</accession>
<dbReference type="AlphaFoldDB" id="A0A0F2TA79"/>
<dbReference type="RefSeq" id="WP_045700008.1">
    <property type="nucleotide sequence ID" value="NZ_JZKH01000051.1"/>
</dbReference>
<dbReference type="PATRIC" id="fig|359131.3.peg.5670"/>
<dbReference type="SUPFAM" id="SSF55781">
    <property type="entry name" value="GAF domain-like"/>
    <property type="match status" value="1"/>
</dbReference>
<evidence type="ECO:0000256" key="2">
    <source>
        <dbReference type="ARBA" id="ARBA00023015"/>
    </source>
</evidence>
<evidence type="ECO:0000256" key="5">
    <source>
        <dbReference type="ARBA" id="ARBA00023163"/>
    </source>
</evidence>
<evidence type="ECO:0000313" key="10">
    <source>
        <dbReference type="EMBL" id="KJS60103.1"/>
    </source>
</evidence>
<evidence type="ECO:0000256" key="6">
    <source>
        <dbReference type="ARBA" id="ARBA00058938"/>
    </source>
</evidence>
<dbReference type="Gene3D" id="1.10.10.10">
    <property type="entry name" value="Winged helix-like DNA-binding domain superfamily/Winged helix DNA-binding domain"/>
    <property type="match status" value="1"/>
</dbReference>
<gene>
    <name evidence="10" type="ORF">VM95_23315</name>
</gene>
<dbReference type="GO" id="GO:0003700">
    <property type="term" value="F:DNA-binding transcription factor activity"/>
    <property type="evidence" value="ECO:0007669"/>
    <property type="project" value="TreeGrafter"/>
</dbReference>
<dbReference type="InterPro" id="IPR029016">
    <property type="entry name" value="GAF-like_dom_sf"/>
</dbReference>
<comment type="caution">
    <text evidence="10">The sequence shown here is derived from an EMBL/GenBank/DDBJ whole genome shotgun (WGS) entry which is preliminary data.</text>
</comment>
<protein>
    <recommendedName>
        <fullName evidence="7">Glycerol operon regulatory protein</fullName>
    </recommendedName>
</protein>
<evidence type="ECO:0000256" key="3">
    <source>
        <dbReference type="ARBA" id="ARBA00023125"/>
    </source>
</evidence>
<dbReference type="Pfam" id="PF09339">
    <property type="entry name" value="HTH_IclR"/>
    <property type="match status" value="1"/>
</dbReference>
<comment type="function">
    <text evidence="6">May be an activator protein for the gylABX operon.</text>
</comment>
<dbReference type="PANTHER" id="PTHR30136">
    <property type="entry name" value="HELIX-TURN-HELIX TRANSCRIPTIONAL REGULATOR, ICLR FAMILY"/>
    <property type="match status" value="1"/>
</dbReference>
<keyword evidence="5" id="KW-0804">Transcription</keyword>
<dbReference type="PANTHER" id="PTHR30136:SF24">
    <property type="entry name" value="HTH-TYPE TRANSCRIPTIONAL REPRESSOR ALLR"/>
    <property type="match status" value="1"/>
</dbReference>
<evidence type="ECO:0000259" key="8">
    <source>
        <dbReference type="PROSITE" id="PS51077"/>
    </source>
</evidence>
<reference evidence="10 11" key="1">
    <citation type="submission" date="2015-02" db="EMBL/GenBank/DDBJ databases">
        <authorList>
            <person name="Ju K.-S."/>
            <person name="Doroghazi J.R."/>
            <person name="Metcalf W."/>
        </authorList>
    </citation>
    <scope>NUCLEOTIDE SEQUENCE [LARGE SCALE GENOMIC DNA]</scope>
    <source>
        <strain evidence="10 11">ATCC 31215</strain>
    </source>
</reference>
<dbReference type="PROSITE" id="PS51077">
    <property type="entry name" value="HTH_ICLR"/>
    <property type="match status" value="1"/>
</dbReference>
<organism evidence="10 11">
    <name type="scientific">Streptomyces rubellomurinus (strain ATCC 31215)</name>
    <dbReference type="NCBI Taxonomy" id="359131"/>
    <lineage>
        <taxon>Bacteria</taxon>
        <taxon>Bacillati</taxon>
        <taxon>Actinomycetota</taxon>
        <taxon>Actinomycetes</taxon>
        <taxon>Kitasatosporales</taxon>
        <taxon>Streptomycetaceae</taxon>
        <taxon>Streptomyces</taxon>
    </lineage>
</organism>
<dbReference type="InterPro" id="IPR036390">
    <property type="entry name" value="WH_DNA-bd_sf"/>
</dbReference>
<name>A0A0F2TA79_STRR3</name>
<dbReference type="EMBL" id="JZKH01000051">
    <property type="protein sequence ID" value="KJS60103.1"/>
    <property type="molecule type" value="Genomic_DNA"/>
</dbReference>
<dbReference type="InterPro" id="IPR036388">
    <property type="entry name" value="WH-like_DNA-bd_sf"/>
</dbReference>
<evidence type="ECO:0000256" key="1">
    <source>
        <dbReference type="ARBA" id="ARBA00022798"/>
    </source>
</evidence>
<evidence type="ECO:0000259" key="9">
    <source>
        <dbReference type="PROSITE" id="PS51078"/>
    </source>
</evidence>
<dbReference type="Gene3D" id="3.30.450.40">
    <property type="match status" value="1"/>
</dbReference>
<keyword evidence="3" id="KW-0238">DNA-binding</keyword>
<feature type="domain" description="IclR-ED" evidence="9">
    <location>
        <begin position="65"/>
        <end position="248"/>
    </location>
</feature>
<evidence type="ECO:0000256" key="7">
    <source>
        <dbReference type="ARBA" id="ARBA00070406"/>
    </source>
</evidence>
<dbReference type="SMART" id="SM00346">
    <property type="entry name" value="HTH_ICLR"/>
    <property type="match status" value="1"/>
</dbReference>
<keyword evidence="11" id="KW-1185">Reference proteome</keyword>